<evidence type="ECO:0000256" key="1">
    <source>
        <dbReference type="ARBA" id="ARBA00004429"/>
    </source>
</evidence>
<accession>A0A8B3DI98</accession>
<dbReference type="RefSeq" id="WP_114092293.1">
    <property type="nucleotide sequence ID" value="NZ_QOUW02000043.1"/>
</dbReference>
<evidence type="ECO:0000256" key="4">
    <source>
        <dbReference type="ARBA" id="ARBA00022475"/>
    </source>
</evidence>
<protein>
    <recommendedName>
        <fullName evidence="2">Multidrug resistance protein NorM</fullName>
    </recommendedName>
    <alternativeName>
        <fullName evidence="8">Na(+)/drug antiporter</fullName>
    </alternativeName>
</protein>
<dbReference type="AlphaFoldDB" id="A0A8B3DI98"/>
<evidence type="ECO:0000256" key="6">
    <source>
        <dbReference type="ARBA" id="ARBA00022989"/>
    </source>
</evidence>
<dbReference type="InterPro" id="IPR048279">
    <property type="entry name" value="MdtK-like"/>
</dbReference>
<keyword evidence="6 9" id="KW-1133">Transmembrane helix</keyword>
<feature type="transmembrane region" description="Helical" evidence="9">
    <location>
        <begin position="170"/>
        <end position="187"/>
    </location>
</feature>
<feature type="transmembrane region" description="Helical" evidence="9">
    <location>
        <begin position="88"/>
        <end position="109"/>
    </location>
</feature>
<sequence length="456" mass="49201">MLAISSTLKSVLEKTLPLTVGLFAIMSVQLIDAVFIGKLGVNELTVQGITMPFQAAFIGIQVGIGVAATSIISHAFGANNTRRATNTASLALLVGSAFIALIGVTLWLMEQSVFSAFISVEDGGTQYQQLEVLFGQFWGLWLLSALSSAVLYLMTCVYRANGDTKVTGSVFVIASLINLVLDPIFMFVLNMGIAGAALASMLGFVISAGYMMQRAKGRHWFAPFSCALASKEDFNLLIKTTIPTMMNQILPSVSAFVTVMFIAHLGTNEIAFWSLLNRVESFLLIFTLALTMSLPPMIGRELGAERFDSIQALVQSASRFVILFHLVIATLLVVSLPIVVPLLSADTTMQDWLKLALWVIPFSYGPLGLCMVVTSIFNALGKPKTALFVCFVRLLVLYIPAIAIGSLQGDIFTIVIAATIANVLAGLFSWLQLTSYVKQNLSATHAAMIEVKTAEQ</sequence>
<dbReference type="EMBL" id="QOUW02000043">
    <property type="protein sequence ID" value="RIW12196.1"/>
    <property type="molecule type" value="Genomic_DNA"/>
</dbReference>
<dbReference type="PIRSF" id="PIRSF006603">
    <property type="entry name" value="DinF"/>
    <property type="match status" value="1"/>
</dbReference>
<dbReference type="InterPro" id="IPR002528">
    <property type="entry name" value="MATE_fam"/>
</dbReference>
<feature type="transmembrane region" description="Helical" evidence="9">
    <location>
        <begin position="53"/>
        <end position="76"/>
    </location>
</feature>
<evidence type="ECO:0000256" key="2">
    <source>
        <dbReference type="ARBA" id="ARBA00013489"/>
    </source>
</evidence>
<organism evidence="10 11">
    <name type="scientific">Vibrio harveyi</name>
    <name type="common">Beneckea harveyi</name>
    <dbReference type="NCBI Taxonomy" id="669"/>
    <lineage>
        <taxon>Bacteria</taxon>
        <taxon>Pseudomonadati</taxon>
        <taxon>Pseudomonadota</taxon>
        <taxon>Gammaproteobacteria</taxon>
        <taxon>Vibrionales</taxon>
        <taxon>Vibrionaceae</taxon>
        <taxon>Vibrio</taxon>
    </lineage>
</organism>
<feature type="transmembrane region" description="Helical" evidence="9">
    <location>
        <begin position="355"/>
        <end position="379"/>
    </location>
</feature>
<dbReference type="GO" id="GO:0005886">
    <property type="term" value="C:plasma membrane"/>
    <property type="evidence" value="ECO:0007669"/>
    <property type="project" value="UniProtKB-SubCell"/>
</dbReference>
<keyword evidence="4" id="KW-1003">Cell membrane</keyword>
<keyword evidence="7 9" id="KW-0472">Membrane</keyword>
<evidence type="ECO:0000313" key="10">
    <source>
        <dbReference type="EMBL" id="RIW12196.1"/>
    </source>
</evidence>
<evidence type="ECO:0000256" key="7">
    <source>
        <dbReference type="ARBA" id="ARBA00023136"/>
    </source>
</evidence>
<feature type="transmembrane region" description="Helical" evidence="9">
    <location>
        <begin position="249"/>
        <end position="267"/>
    </location>
</feature>
<dbReference type="GO" id="GO:0015297">
    <property type="term" value="F:antiporter activity"/>
    <property type="evidence" value="ECO:0007669"/>
    <property type="project" value="InterPro"/>
</dbReference>
<comment type="subcellular location">
    <subcellularLocation>
        <location evidence="1">Cell inner membrane</location>
        <topology evidence="1">Multi-pass membrane protein</topology>
    </subcellularLocation>
</comment>
<name>A0A8B3DI98_VIBHA</name>
<dbReference type="PANTHER" id="PTHR43549">
    <property type="entry name" value="MULTIDRUG RESISTANCE PROTEIN YPNP-RELATED"/>
    <property type="match status" value="1"/>
</dbReference>
<evidence type="ECO:0000256" key="5">
    <source>
        <dbReference type="ARBA" id="ARBA00022692"/>
    </source>
</evidence>
<dbReference type="PANTHER" id="PTHR43549:SF3">
    <property type="entry name" value="MULTIDRUG RESISTANCE PROTEIN YPNP-RELATED"/>
    <property type="match status" value="1"/>
</dbReference>
<dbReference type="InterPro" id="IPR052031">
    <property type="entry name" value="Membrane_Transporter-Flippase"/>
</dbReference>
<keyword evidence="5 9" id="KW-0812">Transmembrane</keyword>
<feature type="transmembrane region" description="Helical" evidence="9">
    <location>
        <begin position="20"/>
        <end position="41"/>
    </location>
</feature>
<dbReference type="Proteomes" id="UP000253437">
    <property type="component" value="Unassembled WGS sequence"/>
</dbReference>
<feature type="transmembrane region" description="Helical" evidence="9">
    <location>
        <begin position="386"/>
        <end position="405"/>
    </location>
</feature>
<reference evidence="10 11" key="1">
    <citation type="submission" date="2018-08" db="EMBL/GenBank/DDBJ databases">
        <title>Vibrio harveyi strains pathogenic to white snook Centropomus viridis Lockington (1877) and potential probiotic bacteria.</title>
        <authorList>
            <person name="Soto-Rodriguez S."/>
            <person name="Gomez-Gil B."/>
            <person name="Lozano-Olvera R."/>
        </authorList>
    </citation>
    <scope>NUCLEOTIDE SEQUENCE [LARGE SCALE GENOMIC DNA]</scope>
    <source>
        <strain evidence="10 11">CAIM 1508</strain>
    </source>
</reference>
<feature type="transmembrane region" description="Helical" evidence="9">
    <location>
        <begin position="138"/>
        <end position="158"/>
    </location>
</feature>
<proteinExistence type="predicted"/>
<evidence type="ECO:0000256" key="3">
    <source>
        <dbReference type="ARBA" id="ARBA00022448"/>
    </source>
</evidence>
<feature type="transmembrane region" description="Helical" evidence="9">
    <location>
        <begin position="320"/>
        <end position="343"/>
    </location>
</feature>
<comment type="caution">
    <text evidence="10">The sequence shown here is derived from an EMBL/GenBank/DDBJ whole genome shotgun (WGS) entry which is preliminary data.</text>
</comment>
<feature type="transmembrane region" description="Helical" evidence="9">
    <location>
        <begin position="411"/>
        <end position="431"/>
    </location>
</feature>
<feature type="transmembrane region" description="Helical" evidence="9">
    <location>
        <begin position="279"/>
        <end position="299"/>
    </location>
</feature>
<evidence type="ECO:0000256" key="9">
    <source>
        <dbReference type="SAM" id="Phobius"/>
    </source>
</evidence>
<feature type="transmembrane region" description="Helical" evidence="9">
    <location>
        <begin position="193"/>
        <end position="212"/>
    </location>
</feature>
<gene>
    <name evidence="10" type="ORF">DS957_013140</name>
</gene>
<evidence type="ECO:0000256" key="8">
    <source>
        <dbReference type="ARBA" id="ARBA00030855"/>
    </source>
</evidence>
<keyword evidence="3" id="KW-0813">Transport</keyword>
<dbReference type="GO" id="GO:0042910">
    <property type="term" value="F:xenobiotic transmembrane transporter activity"/>
    <property type="evidence" value="ECO:0007669"/>
    <property type="project" value="InterPro"/>
</dbReference>
<evidence type="ECO:0000313" key="11">
    <source>
        <dbReference type="Proteomes" id="UP000253437"/>
    </source>
</evidence>
<dbReference type="Pfam" id="PF01554">
    <property type="entry name" value="MatE"/>
    <property type="match status" value="2"/>
</dbReference>